<dbReference type="CDD" id="cd03801">
    <property type="entry name" value="GT4_PimA-like"/>
    <property type="match status" value="1"/>
</dbReference>
<dbReference type="Pfam" id="PF00534">
    <property type="entry name" value="Glycos_transf_1"/>
    <property type="match status" value="1"/>
</dbReference>
<evidence type="ECO:0000256" key="1">
    <source>
        <dbReference type="SAM" id="Phobius"/>
    </source>
</evidence>
<evidence type="ECO:0008006" key="5">
    <source>
        <dbReference type="Google" id="ProtNLM"/>
    </source>
</evidence>
<organism evidence="4">
    <name type="scientific">marine sediment metagenome</name>
    <dbReference type="NCBI Taxonomy" id="412755"/>
    <lineage>
        <taxon>unclassified sequences</taxon>
        <taxon>metagenomes</taxon>
        <taxon>ecological metagenomes</taxon>
    </lineage>
</organism>
<evidence type="ECO:0000259" key="3">
    <source>
        <dbReference type="Pfam" id="PF13439"/>
    </source>
</evidence>
<comment type="caution">
    <text evidence="4">The sequence shown here is derived from an EMBL/GenBank/DDBJ whole genome shotgun (WGS) entry which is preliminary data.</text>
</comment>
<keyword evidence="1" id="KW-1133">Transmembrane helix</keyword>
<feature type="domain" description="Glycosyltransferase subfamily 4-like N-terminal" evidence="3">
    <location>
        <begin position="23"/>
        <end position="191"/>
    </location>
</feature>
<dbReference type="SUPFAM" id="SSF53756">
    <property type="entry name" value="UDP-Glycosyltransferase/glycogen phosphorylase"/>
    <property type="match status" value="1"/>
</dbReference>
<gene>
    <name evidence="4" type="ORF">S06H3_01795</name>
</gene>
<dbReference type="InterPro" id="IPR050194">
    <property type="entry name" value="Glycosyltransferase_grp1"/>
</dbReference>
<name>X1JXJ7_9ZZZZ</name>
<dbReference type="PANTHER" id="PTHR45947">
    <property type="entry name" value="SULFOQUINOVOSYL TRANSFERASE SQD2"/>
    <property type="match status" value="1"/>
</dbReference>
<dbReference type="GO" id="GO:0016757">
    <property type="term" value="F:glycosyltransferase activity"/>
    <property type="evidence" value="ECO:0007669"/>
    <property type="project" value="InterPro"/>
</dbReference>
<dbReference type="EMBL" id="BARV01000474">
    <property type="protein sequence ID" value="GAH98887.1"/>
    <property type="molecule type" value="Genomic_DNA"/>
</dbReference>
<protein>
    <recommendedName>
        <fullName evidence="5">Glycosyl transferase family 1 domain-containing protein</fullName>
    </recommendedName>
</protein>
<evidence type="ECO:0000259" key="2">
    <source>
        <dbReference type="Pfam" id="PF00534"/>
    </source>
</evidence>
<accession>X1JXJ7</accession>
<feature type="domain" description="Glycosyl transferase family 1" evidence="2">
    <location>
        <begin position="203"/>
        <end position="366"/>
    </location>
</feature>
<dbReference type="Gene3D" id="3.40.50.2000">
    <property type="entry name" value="Glycogen Phosphorylase B"/>
    <property type="match status" value="2"/>
</dbReference>
<proteinExistence type="predicted"/>
<keyword evidence="1" id="KW-0812">Transmembrane</keyword>
<sequence length="390" mass="44859">MKVLFVATAYKRYDGDVITPWLTELILRLRDKKIDVEVFTSSYKGLCDQILDGVKIHRFRYFLKNLETLTHDETVADRLSHSPFSLLLIFFYMIAGSWAIVQLVRREKYDIVHIHWPFPHIIFGAFARIAGKTRLFSTFYGREIRWFTKKFKWLAKCLSILLNKSNIITAISTHTRTELGKYIKSEIEVIPFSAVVPERKVSISDDKIILFVGRIVERKGIKYLIKAFNEVKDEIPHNLVIVGDGPERPDLEKLADRLDLHSRIRFTGWISTDEKLQHYEKCSFFVLPAVYDKQGDIEGLGVAMIEAMSCHKPVIASNAGGITDIVQDRINGLLVPPGNTSALARAIRTLASDTKLRKKMGERAKKSIDERFNWDKIVNKLISLYITEEK</sequence>
<dbReference type="InterPro" id="IPR028098">
    <property type="entry name" value="Glyco_trans_4-like_N"/>
</dbReference>
<dbReference type="AlphaFoldDB" id="X1JXJ7"/>
<dbReference type="InterPro" id="IPR001296">
    <property type="entry name" value="Glyco_trans_1"/>
</dbReference>
<evidence type="ECO:0000313" key="4">
    <source>
        <dbReference type="EMBL" id="GAH98887.1"/>
    </source>
</evidence>
<dbReference type="PANTHER" id="PTHR45947:SF3">
    <property type="entry name" value="SULFOQUINOVOSYL TRANSFERASE SQD2"/>
    <property type="match status" value="1"/>
</dbReference>
<reference evidence="4" key="1">
    <citation type="journal article" date="2014" name="Front. Microbiol.">
        <title>High frequency of phylogenetically diverse reductive dehalogenase-homologous genes in deep subseafloor sedimentary metagenomes.</title>
        <authorList>
            <person name="Kawai M."/>
            <person name="Futagami T."/>
            <person name="Toyoda A."/>
            <person name="Takaki Y."/>
            <person name="Nishi S."/>
            <person name="Hori S."/>
            <person name="Arai W."/>
            <person name="Tsubouchi T."/>
            <person name="Morono Y."/>
            <person name="Uchiyama I."/>
            <person name="Ito T."/>
            <person name="Fujiyama A."/>
            <person name="Inagaki F."/>
            <person name="Takami H."/>
        </authorList>
    </citation>
    <scope>NUCLEOTIDE SEQUENCE</scope>
    <source>
        <strain evidence="4">Expedition CK06-06</strain>
    </source>
</reference>
<feature type="transmembrane region" description="Helical" evidence="1">
    <location>
        <begin position="84"/>
        <end position="104"/>
    </location>
</feature>
<dbReference type="Pfam" id="PF13439">
    <property type="entry name" value="Glyco_transf_4"/>
    <property type="match status" value="1"/>
</dbReference>
<keyword evidence="1" id="KW-0472">Membrane</keyword>